<dbReference type="Gene3D" id="3.90.1150.10">
    <property type="entry name" value="Aspartate Aminotransferase, domain 1"/>
    <property type="match status" value="1"/>
</dbReference>
<evidence type="ECO:0000256" key="2">
    <source>
        <dbReference type="ARBA" id="ARBA00022679"/>
    </source>
</evidence>
<dbReference type="GO" id="GO:0030170">
    <property type="term" value="F:pyridoxal phosphate binding"/>
    <property type="evidence" value="ECO:0007669"/>
    <property type="project" value="InterPro"/>
</dbReference>
<evidence type="ECO:0000313" key="5">
    <source>
        <dbReference type="EMBL" id="TKC00642.1"/>
    </source>
</evidence>
<gene>
    <name evidence="5" type="ORF">FA046_02885</name>
</gene>
<dbReference type="RefSeq" id="WP_136824851.1">
    <property type="nucleotide sequence ID" value="NZ_SWBP01000001.1"/>
</dbReference>
<reference evidence="5 6" key="1">
    <citation type="submission" date="2019-04" db="EMBL/GenBank/DDBJ databases">
        <title>Pedobacter sp. AR-3-17 sp. nov., isolated from Arctic soil.</title>
        <authorList>
            <person name="Dahal R.H."/>
            <person name="Kim D.-U."/>
        </authorList>
    </citation>
    <scope>NUCLEOTIDE SEQUENCE [LARGE SCALE GENOMIC DNA]</scope>
    <source>
        <strain evidence="5 6">AR-3-17</strain>
    </source>
</reference>
<dbReference type="Proteomes" id="UP000308181">
    <property type="component" value="Unassembled WGS sequence"/>
</dbReference>
<evidence type="ECO:0000259" key="4">
    <source>
        <dbReference type="Pfam" id="PF00155"/>
    </source>
</evidence>
<dbReference type="OrthoDB" id="846426at2"/>
<dbReference type="Pfam" id="PF00155">
    <property type="entry name" value="Aminotran_1_2"/>
    <property type="match status" value="1"/>
</dbReference>
<keyword evidence="6" id="KW-1185">Reference proteome</keyword>
<feature type="domain" description="Aminotransferase class I/classII large" evidence="4">
    <location>
        <begin position="55"/>
        <end position="335"/>
    </location>
</feature>
<dbReference type="PANTHER" id="PTHR13693:SF100">
    <property type="entry name" value="8-AMINO-7-OXONONANOATE SYNTHASE"/>
    <property type="match status" value="1"/>
</dbReference>
<dbReference type="SUPFAM" id="SSF53383">
    <property type="entry name" value="PLP-dependent transferases"/>
    <property type="match status" value="1"/>
</dbReference>
<name>A0A4U1C5K8_9SPHI</name>
<dbReference type="InterPro" id="IPR015422">
    <property type="entry name" value="PyrdxlP-dep_Trfase_small"/>
</dbReference>
<keyword evidence="3" id="KW-0663">Pyridoxal phosphate</keyword>
<dbReference type="GO" id="GO:0008710">
    <property type="term" value="F:8-amino-7-oxononanoate synthase activity"/>
    <property type="evidence" value="ECO:0007669"/>
    <property type="project" value="TreeGrafter"/>
</dbReference>
<dbReference type="GO" id="GO:0009102">
    <property type="term" value="P:biotin biosynthetic process"/>
    <property type="evidence" value="ECO:0007669"/>
    <property type="project" value="TreeGrafter"/>
</dbReference>
<dbReference type="InterPro" id="IPR015421">
    <property type="entry name" value="PyrdxlP-dep_Trfase_major"/>
</dbReference>
<protein>
    <submittedName>
        <fullName evidence="5">Aminotransferase class I/II-fold pyridoxal phosphate-dependent enzyme</fullName>
    </submittedName>
</protein>
<dbReference type="InterPro" id="IPR004839">
    <property type="entry name" value="Aminotransferase_I/II_large"/>
</dbReference>
<accession>A0A4U1C5K8</accession>
<keyword evidence="5" id="KW-0032">Aminotransferase</keyword>
<dbReference type="InterPro" id="IPR015424">
    <property type="entry name" value="PyrdxlP-dep_Trfase"/>
</dbReference>
<organism evidence="5 6">
    <name type="scientific">Pedobacter cryophilus</name>
    <dbReference type="NCBI Taxonomy" id="2571271"/>
    <lineage>
        <taxon>Bacteria</taxon>
        <taxon>Pseudomonadati</taxon>
        <taxon>Bacteroidota</taxon>
        <taxon>Sphingobacteriia</taxon>
        <taxon>Sphingobacteriales</taxon>
        <taxon>Sphingobacteriaceae</taxon>
        <taxon>Pedobacter</taxon>
    </lineage>
</organism>
<evidence type="ECO:0000256" key="1">
    <source>
        <dbReference type="ARBA" id="ARBA00001933"/>
    </source>
</evidence>
<comment type="cofactor">
    <cofactor evidence="1">
        <name>pyridoxal 5'-phosphate</name>
        <dbReference type="ChEBI" id="CHEBI:597326"/>
    </cofactor>
</comment>
<keyword evidence="2 5" id="KW-0808">Transferase</keyword>
<evidence type="ECO:0000256" key="3">
    <source>
        <dbReference type="ARBA" id="ARBA00022898"/>
    </source>
</evidence>
<dbReference type="PANTHER" id="PTHR13693">
    <property type="entry name" value="CLASS II AMINOTRANSFERASE/8-AMINO-7-OXONONANOATE SYNTHASE"/>
    <property type="match status" value="1"/>
</dbReference>
<evidence type="ECO:0000313" key="6">
    <source>
        <dbReference type="Proteomes" id="UP000308181"/>
    </source>
</evidence>
<proteinExistence type="predicted"/>
<dbReference type="Gene3D" id="3.40.640.10">
    <property type="entry name" value="Type I PLP-dependent aspartate aminotransferase-like (Major domain)"/>
    <property type="match status" value="1"/>
</dbReference>
<dbReference type="InterPro" id="IPR050087">
    <property type="entry name" value="AON_synthase_class-II"/>
</dbReference>
<dbReference type="AlphaFoldDB" id="A0A4U1C5K8"/>
<sequence>MKPVIIQSGYQPKVNVDKEKHLFFGGTSYLGLNYHPKILKIFCNGLKIWGLNNGASRNNNIQLSIYNEAEKALAKDYQTEVAVTFSSGWLAAQVAVEVLSKNRDCVYINEAHPALNAHNNAVLEIQTAVNYINLSHHTNFLMVSNSLNNVMPQIFDFSALSQILPSKNVVLLLDHSHGFGILKDEWLLTIKKINANIDVVICGSLAKGLSLDAGVVLGSNHWISQIKLSSTFNGASPCSAASLHTYMNSESIRNKALAKLTANLNYLFSKLSKDNFYWIPNFPVVVIKNQALVEKLITNKVLFTSFPYPNANSPTINRLVITSAHSQKNLKKLMAILKN</sequence>
<dbReference type="GO" id="GO:0008483">
    <property type="term" value="F:transaminase activity"/>
    <property type="evidence" value="ECO:0007669"/>
    <property type="project" value="UniProtKB-KW"/>
</dbReference>
<dbReference type="EMBL" id="SWBP01000001">
    <property type="protein sequence ID" value="TKC00642.1"/>
    <property type="molecule type" value="Genomic_DNA"/>
</dbReference>
<comment type="caution">
    <text evidence="5">The sequence shown here is derived from an EMBL/GenBank/DDBJ whole genome shotgun (WGS) entry which is preliminary data.</text>
</comment>